<dbReference type="KEGG" id="tsv:DSM104635_03796"/>
<keyword evidence="3" id="KW-1185">Reference proteome</keyword>
<dbReference type="EMBL" id="CP047045">
    <property type="protein sequence ID" value="QGZ96931.1"/>
    <property type="molecule type" value="Genomic_DNA"/>
</dbReference>
<protein>
    <recommendedName>
        <fullName evidence="4">Lipoprotein</fullName>
    </recommendedName>
</protein>
<evidence type="ECO:0000313" key="2">
    <source>
        <dbReference type="EMBL" id="QGZ96931.1"/>
    </source>
</evidence>
<feature type="signal peptide" evidence="1">
    <location>
        <begin position="1"/>
        <end position="17"/>
    </location>
</feature>
<accession>A0A6I6MS04</accession>
<evidence type="ECO:0008006" key="4">
    <source>
        <dbReference type="Google" id="ProtNLM"/>
    </source>
</evidence>
<dbReference type="AlphaFoldDB" id="A0A6I6MS04"/>
<evidence type="ECO:0000256" key="1">
    <source>
        <dbReference type="SAM" id="SignalP"/>
    </source>
</evidence>
<organism evidence="2 3">
    <name type="scientific">Terricaulis silvestris</name>
    <dbReference type="NCBI Taxonomy" id="2686094"/>
    <lineage>
        <taxon>Bacteria</taxon>
        <taxon>Pseudomonadati</taxon>
        <taxon>Pseudomonadota</taxon>
        <taxon>Alphaproteobacteria</taxon>
        <taxon>Caulobacterales</taxon>
        <taxon>Caulobacteraceae</taxon>
        <taxon>Terricaulis</taxon>
    </lineage>
</organism>
<reference evidence="3" key="1">
    <citation type="submission" date="2019-12" db="EMBL/GenBank/DDBJ databases">
        <title>Complete genome of Terracaulis silvestris 0127_4.</title>
        <authorList>
            <person name="Vieira S."/>
            <person name="Riedel T."/>
            <person name="Sproer C."/>
            <person name="Pascual J."/>
            <person name="Boedeker C."/>
            <person name="Overmann J."/>
        </authorList>
    </citation>
    <scope>NUCLEOTIDE SEQUENCE [LARGE SCALE GENOMIC DNA]</scope>
    <source>
        <strain evidence="3">0127_4</strain>
    </source>
</reference>
<name>A0A6I6MS04_9CAUL</name>
<dbReference type="PROSITE" id="PS51257">
    <property type="entry name" value="PROKAR_LIPOPROTEIN"/>
    <property type="match status" value="1"/>
</dbReference>
<keyword evidence="1" id="KW-0732">Signal</keyword>
<feature type="chain" id="PRO_5026350445" description="Lipoprotein" evidence="1">
    <location>
        <begin position="18"/>
        <end position="228"/>
    </location>
</feature>
<evidence type="ECO:0000313" key="3">
    <source>
        <dbReference type="Proteomes" id="UP000431269"/>
    </source>
</evidence>
<gene>
    <name evidence="2" type="ORF">DSM104635_03796</name>
</gene>
<proteinExistence type="predicted"/>
<dbReference type="RefSeq" id="WP_158767706.1">
    <property type="nucleotide sequence ID" value="NZ_CP047045.1"/>
</dbReference>
<dbReference type="Proteomes" id="UP000431269">
    <property type="component" value="Chromosome"/>
</dbReference>
<sequence>MKIWIALAAAVLLTACASSRPQTFTGQFTAPPAGSRIVVMTPDVQLGVLTAAGLQEPREDWSRSARDGLARALAAQIQHEGHTGSTLDPTTAMEGRVGQIIRLHDAVGTSILAVNYGGANLPTRRGNFEWTLGDGVQELATTYNADYALFVTARGSYASSGRVAAMVGMAILGIGVPLGGQQGFASLVDLRTGNVIWFNVAQASPNQDMRDPGGAASFVTTLLNDAPL</sequence>